<gene>
    <name evidence="1" type="ORF">EPI10_020160</name>
</gene>
<proteinExistence type="predicted"/>
<organism evidence="1 2">
    <name type="scientific">Gossypium australe</name>
    <dbReference type="NCBI Taxonomy" id="47621"/>
    <lineage>
        <taxon>Eukaryota</taxon>
        <taxon>Viridiplantae</taxon>
        <taxon>Streptophyta</taxon>
        <taxon>Embryophyta</taxon>
        <taxon>Tracheophyta</taxon>
        <taxon>Spermatophyta</taxon>
        <taxon>Magnoliopsida</taxon>
        <taxon>eudicotyledons</taxon>
        <taxon>Gunneridae</taxon>
        <taxon>Pentapetalae</taxon>
        <taxon>rosids</taxon>
        <taxon>malvids</taxon>
        <taxon>Malvales</taxon>
        <taxon>Malvaceae</taxon>
        <taxon>Malvoideae</taxon>
        <taxon>Gossypium</taxon>
    </lineage>
</organism>
<dbReference type="OrthoDB" id="1112558at2759"/>
<name>A0A5B6WEF7_9ROSI</name>
<sequence length="79" mass="9207">MLCFGWVLRMEIILERGLRQGDLISHYLFLFCMEVFSCLLCDAQACKNIRGVRVNDALLFVKNKKKEIDVVVNILRQSE</sequence>
<dbReference type="EMBL" id="SMMG02000003">
    <property type="protein sequence ID" value="KAA3479666.1"/>
    <property type="molecule type" value="Genomic_DNA"/>
</dbReference>
<dbReference type="GO" id="GO:0003964">
    <property type="term" value="F:RNA-directed DNA polymerase activity"/>
    <property type="evidence" value="ECO:0007669"/>
    <property type="project" value="UniProtKB-KW"/>
</dbReference>
<keyword evidence="2" id="KW-1185">Reference proteome</keyword>
<reference evidence="2" key="1">
    <citation type="journal article" date="2019" name="Plant Biotechnol. J.">
        <title>Genome sequencing of the Australian wild diploid species Gossypium australe highlights disease resistance and delayed gland morphogenesis.</title>
        <authorList>
            <person name="Cai Y."/>
            <person name="Cai X."/>
            <person name="Wang Q."/>
            <person name="Wang P."/>
            <person name="Zhang Y."/>
            <person name="Cai C."/>
            <person name="Xu Y."/>
            <person name="Wang K."/>
            <person name="Zhou Z."/>
            <person name="Wang C."/>
            <person name="Geng S."/>
            <person name="Li B."/>
            <person name="Dong Q."/>
            <person name="Hou Y."/>
            <person name="Wang H."/>
            <person name="Ai P."/>
            <person name="Liu Z."/>
            <person name="Yi F."/>
            <person name="Sun M."/>
            <person name="An G."/>
            <person name="Cheng J."/>
            <person name="Zhang Y."/>
            <person name="Shi Q."/>
            <person name="Xie Y."/>
            <person name="Shi X."/>
            <person name="Chang Y."/>
            <person name="Huang F."/>
            <person name="Chen Y."/>
            <person name="Hong S."/>
            <person name="Mi L."/>
            <person name="Sun Q."/>
            <person name="Zhang L."/>
            <person name="Zhou B."/>
            <person name="Peng R."/>
            <person name="Zhang X."/>
            <person name="Liu F."/>
        </authorList>
    </citation>
    <scope>NUCLEOTIDE SEQUENCE [LARGE SCALE GENOMIC DNA]</scope>
    <source>
        <strain evidence="2">cv. PA1801</strain>
    </source>
</reference>
<keyword evidence="1" id="KW-0808">Transferase</keyword>
<dbReference type="AlphaFoldDB" id="A0A5B6WEF7"/>
<dbReference type="Proteomes" id="UP000325315">
    <property type="component" value="Unassembled WGS sequence"/>
</dbReference>
<evidence type="ECO:0000313" key="1">
    <source>
        <dbReference type="EMBL" id="KAA3479666.1"/>
    </source>
</evidence>
<accession>A0A5B6WEF7</accession>
<keyword evidence="1" id="KW-0695">RNA-directed DNA polymerase</keyword>
<keyword evidence="1" id="KW-0548">Nucleotidyltransferase</keyword>
<protein>
    <submittedName>
        <fullName evidence="1">Reverse transcriptase</fullName>
    </submittedName>
</protein>
<comment type="caution">
    <text evidence="1">The sequence shown here is derived from an EMBL/GenBank/DDBJ whole genome shotgun (WGS) entry which is preliminary data.</text>
</comment>
<evidence type="ECO:0000313" key="2">
    <source>
        <dbReference type="Proteomes" id="UP000325315"/>
    </source>
</evidence>